<dbReference type="Proteomes" id="UP000232455">
    <property type="component" value="Unassembled WGS sequence"/>
</dbReference>
<evidence type="ECO:0000256" key="1">
    <source>
        <dbReference type="SAM" id="MobiDB-lite"/>
    </source>
</evidence>
<evidence type="ECO:0000313" key="3">
    <source>
        <dbReference type="Proteomes" id="UP000232455"/>
    </source>
</evidence>
<dbReference type="RefSeq" id="WP_157815152.1">
    <property type="nucleotide sequence ID" value="NZ_JAVLSL010000038.1"/>
</dbReference>
<organism evidence="2 3">
    <name type="scientific">Pseudomonas baetica</name>
    <dbReference type="NCBI Taxonomy" id="674054"/>
    <lineage>
        <taxon>Bacteria</taxon>
        <taxon>Pseudomonadati</taxon>
        <taxon>Pseudomonadota</taxon>
        <taxon>Gammaproteobacteria</taxon>
        <taxon>Pseudomonadales</taxon>
        <taxon>Pseudomonadaceae</taxon>
        <taxon>Pseudomonas</taxon>
    </lineage>
</organism>
<protein>
    <submittedName>
        <fullName evidence="2">Uncharacterized protein</fullName>
    </submittedName>
</protein>
<gene>
    <name evidence="2" type="ORF">ATI02_5558</name>
</gene>
<keyword evidence="3" id="KW-1185">Reference proteome</keyword>
<dbReference type="EMBL" id="PHHE01000001">
    <property type="protein sequence ID" value="PKA72497.1"/>
    <property type="molecule type" value="Genomic_DNA"/>
</dbReference>
<sequence length="58" mass="6234">MRESDHDCVQPFENFTYAEQAAETSTAHTPAIDDATTDHAVKKNKDSGLDGLGGGRLL</sequence>
<name>A0ABX4Q6S6_9PSED</name>
<reference evidence="2 3" key="1">
    <citation type="submission" date="2017-11" db="EMBL/GenBank/DDBJ databases">
        <title>Genome sequencing of a diverse group of Pseudomonas species.</title>
        <authorList>
            <person name="Loper J."/>
        </authorList>
    </citation>
    <scope>NUCLEOTIDE SEQUENCE [LARGE SCALE GENOMIC DNA]</scope>
    <source>
        <strain evidence="2 3">LMG 25716</strain>
    </source>
</reference>
<proteinExistence type="predicted"/>
<comment type="caution">
    <text evidence="2">The sequence shown here is derived from an EMBL/GenBank/DDBJ whole genome shotgun (WGS) entry which is preliminary data.</text>
</comment>
<feature type="region of interest" description="Disordered" evidence="1">
    <location>
        <begin position="22"/>
        <end position="58"/>
    </location>
</feature>
<accession>A0ABX4Q6S6</accession>
<evidence type="ECO:0000313" key="2">
    <source>
        <dbReference type="EMBL" id="PKA72497.1"/>
    </source>
</evidence>
<feature type="compositionally biased region" description="Basic and acidic residues" evidence="1">
    <location>
        <begin position="36"/>
        <end position="48"/>
    </location>
</feature>